<dbReference type="EMBL" id="VUNP01000031">
    <property type="protein sequence ID" value="MST54138.1"/>
    <property type="molecule type" value="Genomic_DNA"/>
</dbReference>
<accession>A0A6N7X604</accession>
<evidence type="ECO:0000313" key="2">
    <source>
        <dbReference type="EMBL" id="MST54138.1"/>
    </source>
</evidence>
<reference evidence="2 3" key="1">
    <citation type="submission" date="2019-08" db="EMBL/GenBank/DDBJ databases">
        <title>In-depth cultivation of the pig gut microbiome towards novel bacterial diversity and tailored functional studies.</title>
        <authorList>
            <person name="Wylensek D."/>
            <person name="Hitch T.C.A."/>
            <person name="Clavel T."/>
        </authorList>
    </citation>
    <scope>NUCLEOTIDE SEQUENCE [LARGE SCALE GENOMIC DNA]</scope>
    <source>
        <strain evidence="2 3">BL-178-WT-3A</strain>
    </source>
</reference>
<proteinExistence type="predicted"/>
<feature type="domain" description="CpXC" evidence="1">
    <location>
        <begin position="18"/>
        <end position="61"/>
    </location>
</feature>
<comment type="caution">
    <text evidence="2">The sequence shown here is derived from an EMBL/GenBank/DDBJ whole genome shotgun (WGS) entry which is preliminary data.</text>
</comment>
<gene>
    <name evidence="2" type="ORF">FYJ82_07045</name>
</gene>
<dbReference type="Proteomes" id="UP000471052">
    <property type="component" value="Unassembled WGS sequence"/>
</dbReference>
<dbReference type="InterPro" id="IPR025682">
    <property type="entry name" value="CpXC_dom"/>
</dbReference>
<evidence type="ECO:0000259" key="1">
    <source>
        <dbReference type="Pfam" id="PF14353"/>
    </source>
</evidence>
<name>A0A6N7X604_STRAY</name>
<dbReference type="AlphaFoldDB" id="A0A6N7X604"/>
<protein>
    <recommendedName>
        <fullName evidence="1">CpXC domain-containing protein</fullName>
    </recommendedName>
</protein>
<sequence length="139" mass="15996">MIQYLPSNCSDLASVKSIKELAATLDITKYKYRVVTNLEDFVEKVQIFSEGMDDKAIEFMKYLKSPNEEEDIMFSYDHMVFTKVGPVAYQFIFIDQKEVVASLNFSSESYLDALVEVADAGEGEFVIDKDWAEKFARQR</sequence>
<dbReference type="Pfam" id="PF14353">
    <property type="entry name" value="CpXC"/>
    <property type="match status" value="1"/>
</dbReference>
<organism evidence="2 3">
    <name type="scientific">Streptococcus alactolyticus</name>
    <dbReference type="NCBI Taxonomy" id="29389"/>
    <lineage>
        <taxon>Bacteria</taxon>
        <taxon>Bacillati</taxon>
        <taxon>Bacillota</taxon>
        <taxon>Bacilli</taxon>
        <taxon>Lactobacillales</taxon>
        <taxon>Streptococcaceae</taxon>
        <taxon>Streptococcus</taxon>
    </lineage>
</organism>
<evidence type="ECO:0000313" key="3">
    <source>
        <dbReference type="Proteomes" id="UP000471052"/>
    </source>
</evidence>